<protein>
    <submittedName>
        <fullName evidence="1">Uncharacterized protein</fullName>
    </submittedName>
</protein>
<organism evidence="1 2">
    <name type="scientific">Araneus ventricosus</name>
    <name type="common">Orbweaver spider</name>
    <name type="synonym">Epeira ventricosa</name>
    <dbReference type="NCBI Taxonomy" id="182803"/>
    <lineage>
        <taxon>Eukaryota</taxon>
        <taxon>Metazoa</taxon>
        <taxon>Ecdysozoa</taxon>
        <taxon>Arthropoda</taxon>
        <taxon>Chelicerata</taxon>
        <taxon>Arachnida</taxon>
        <taxon>Araneae</taxon>
        <taxon>Araneomorphae</taxon>
        <taxon>Entelegynae</taxon>
        <taxon>Araneoidea</taxon>
        <taxon>Araneidae</taxon>
        <taxon>Araneus</taxon>
    </lineage>
</organism>
<proteinExistence type="predicted"/>
<comment type="caution">
    <text evidence="1">The sequence shown here is derived from an EMBL/GenBank/DDBJ whole genome shotgun (WGS) entry which is preliminary data.</text>
</comment>
<dbReference type="OrthoDB" id="6431738at2759"/>
<gene>
    <name evidence="1" type="ORF">AVEN_213403_1</name>
</gene>
<name>A0A4Y2R176_ARAVE</name>
<sequence>MSLISSLFPLCRCLRSVGCGTYRKPAGEVPVCPGRVLPDTVPQPAHSLRQAAAPTSLSADGQLAGHRAALLREAGRQDPYRDAHPGHAAQREFLQLALYAAPVTHGWGTPRAHACPRPEMAYVHGSGPHAGPRRPQEVAQVGR</sequence>
<accession>A0A4Y2R176</accession>
<dbReference type="EMBL" id="BGPR01015486">
    <property type="protein sequence ID" value="GBN69434.1"/>
    <property type="molecule type" value="Genomic_DNA"/>
</dbReference>
<evidence type="ECO:0000313" key="2">
    <source>
        <dbReference type="Proteomes" id="UP000499080"/>
    </source>
</evidence>
<reference evidence="1 2" key="1">
    <citation type="journal article" date="2019" name="Sci. Rep.">
        <title>Orb-weaving spider Araneus ventricosus genome elucidates the spidroin gene catalogue.</title>
        <authorList>
            <person name="Kono N."/>
            <person name="Nakamura H."/>
            <person name="Ohtoshi R."/>
            <person name="Moran D.A.P."/>
            <person name="Shinohara A."/>
            <person name="Yoshida Y."/>
            <person name="Fujiwara M."/>
            <person name="Mori M."/>
            <person name="Tomita M."/>
            <person name="Arakawa K."/>
        </authorList>
    </citation>
    <scope>NUCLEOTIDE SEQUENCE [LARGE SCALE GENOMIC DNA]</scope>
</reference>
<dbReference type="AlphaFoldDB" id="A0A4Y2R176"/>
<dbReference type="Proteomes" id="UP000499080">
    <property type="component" value="Unassembled WGS sequence"/>
</dbReference>
<keyword evidence="2" id="KW-1185">Reference proteome</keyword>
<evidence type="ECO:0000313" key="1">
    <source>
        <dbReference type="EMBL" id="GBN69434.1"/>
    </source>
</evidence>